<evidence type="ECO:0000256" key="3">
    <source>
        <dbReference type="ARBA" id="ARBA00022737"/>
    </source>
</evidence>
<comment type="subcellular location">
    <subcellularLocation>
        <location evidence="1">Membrane</location>
    </subcellularLocation>
</comment>
<accession>A0A9D4F5B4</accession>
<reference evidence="7" key="1">
    <citation type="journal article" date="2019" name="bioRxiv">
        <title>The Genome of the Zebra Mussel, Dreissena polymorpha: A Resource for Invasive Species Research.</title>
        <authorList>
            <person name="McCartney M.A."/>
            <person name="Auch B."/>
            <person name="Kono T."/>
            <person name="Mallez S."/>
            <person name="Zhang Y."/>
            <person name="Obille A."/>
            <person name="Becker A."/>
            <person name="Abrahante J.E."/>
            <person name="Garbe J."/>
            <person name="Badalamenti J.P."/>
            <person name="Herman A."/>
            <person name="Mangelson H."/>
            <person name="Liachko I."/>
            <person name="Sullivan S."/>
            <person name="Sone E.D."/>
            <person name="Koren S."/>
            <person name="Silverstein K.A.T."/>
            <person name="Beckman K.B."/>
            <person name="Gohl D.M."/>
        </authorList>
    </citation>
    <scope>NUCLEOTIDE SEQUENCE</scope>
    <source>
        <strain evidence="7">Duluth1</strain>
        <tissue evidence="7">Whole animal</tissue>
    </source>
</reference>
<evidence type="ECO:0000313" key="8">
    <source>
        <dbReference type="Proteomes" id="UP000828390"/>
    </source>
</evidence>
<name>A0A9D4F5B4_DREPO</name>
<keyword evidence="4" id="KW-1133">Transmembrane helix</keyword>
<reference evidence="7" key="2">
    <citation type="submission" date="2020-11" db="EMBL/GenBank/DDBJ databases">
        <authorList>
            <person name="McCartney M.A."/>
            <person name="Auch B."/>
            <person name="Kono T."/>
            <person name="Mallez S."/>
            <person name="Becker A."/>
            <person name="Gohl D.M."/>
            <person name="Silverstein K.A.T."/>
            <person name="Koren S."/>
            <person name="Bechman K.B."/>
            <person name="Herman A."/>
            <person name="Abrahante J.E."/>
            <person name="Garbe J."/>
        </authorList>
    </citation>
    <scope>NUCLEOTIDE SEQUENCE</scope>
    <source>
        <strain evidence="7">Duluth1</strain>
        <tissue evidence="7">Whole animal</tissue>
    </source>
</reference>
<dbReference type="Pfam" id="PF08151">
    <property type="entry name" value="FerI"/>
    <property type="match status" value="1"/>
</dbReference>
<dbReference type="EMBL" id="JAIWYP010000008">
    <property type="protein sequence ID" value="KAH3789662.1"/>
    <property type="molecule type" value="Genomic_DNA"/>
</dbReference>
<sequence>MDIGMVWEQTNHTFSNKWLLLSDPDDTMAGAKGYLKFSALVLGPGDTPQV</sequence>
<feature type="domain" description="FerIin" evidence="6">
    <location>
        <begin position="1"/>
        <end position="50"/>
    </location>
</feature>
<keyword evidence="5" id="KW-0472">Membrane</keyword>
<organism evidence="7 8">
    <name type="scientific">Dreissena polymorpha</name>
    <name type="common">Zebra mussel</name>
    <name type="synonym">Mytilus polymorpha</name>
    <dbReference type="NCBI Taxonomy" id="45954"/>
    <lineage>
        <taxon>Eukaryota</taxon>
        <taxon>Metazoa</taxon>
        <taxon>Spiralia</taxon>
        <taxon>Lophotrochozoa</taxon>
        <taxon>Mollusca</taxon>
        <taxon>Bivalvia</taxon>
        <taxon>Autobranchia</taxon>
        <taxon>Heteroconchia</taxon>
        <taxon>Euheterodonta</taxon>
        <taxon>Imparidentia</taxon>
        <taxon>Neoheterodontei</taxon>
        <taxon>Myida</taxon>
        <taxon>Dreissenoidea</taxon>
        <taxon>Dreissenidae</taxon>
        <taxon>Dreissena</taxon>
    </lineage>
</organism>
<dbReference type="SMART" id="SM01202">
    <property type="entry name" value="FerI"/>
    <property type="match status" value="1"/>
</dbReference>
<dbReference type="GO" id="GO:0007009">
    <property type="term" value="P:plasma membrane organization"/>
    <property type="evidence" value="ECO:0007669"/>
    <property type="project" value="TreeGrafter"/>
</dbReference>
<proteinExistence type="predicted"/>
<evidence type="ECO:0000256" key="4">
    <source>
        <dbReference type="ARBA" id="ARBA00022989"/>
    </source>
</evidence>
<comment type="caution">
    <text evidence="7">The sequence shown here is derived from an EMBL/GenBank/DDBJ whole genome shotgun (WGS) entry which is preliminary data.</text>
</comment>
<dbReference type="Proteomes" id="UP000828390">
    <property type="component" value="Unassembled WGS sequence"/>
</dbReference>
<dbReference type="PANTHER" id="PTHR12546">
    <property type="entry name" value="FER-1-LIKE"/>
    <property type="match status" value="1"/>
</dbReference>
<dbReference type="GO" id="GO:0016020">
    <property type="term" value="C:membrane"/>
    <property type="evidence" value="ECO:0007669"/>
    <property type="project" value="UniProtKB-SubCell"/>
</dbReference>
<keyword evidence="3" id="KW-0677">Repeat</keyword>
<keyword evidence="2" id="KW-0812">Transmembrane</keyword>
<evidence type="ECO:0000256" key="1">
    <source>
        <dbReference type="ARBA" id="ARBA00004370"/>
    </source>
</evidence>
<gene>
    <name evidence="7" type="ORF">DPMN_167848</name>
</gene>
<dbReference type="GO" id="GO:0061025">
    <property type="term" value="P:membrane fusion"/>
    <property type="evidence" value="ECO:0007669"/>
    <property type="project" value="TreeGrafter"/>
</dbReference>
<dbReference type="InterPro" id="IPR012968">
    <property type="entry name" value="FerIin_dom"/>
</dbReference>
<evidence type="ECO:0000259" key="6">
    <source>
        <dbReference type="SMART" id="SM01202"/>
    </source>
</evidence>
<dbReference type="AlphaFoldDB" id="A0A9D4F5B4"/>
<keyword evidence="8" id="KW-1185">Reference proteome</keyword>
<protein>
    <recommendedName>
        <fullName evidence="6">FerIin domain-containing protein</fullName>
    </recommendedName>
</protein>
<evidence type="ECO:0000313" key="7">
    <source>
        <dbReference type="EMBL" id="KAH3789662.1"/>
    </source>
</evidence>
<dbReference type="PANTHER" id="PTHR12546:SF33">
    <property type="entry name" value="SPERM VESICLE FUSION PROTEIN FER-1"/>
    <property type="match status" value="1"/>
</dbReference>
<dbReference type="InterPro" id="IPR037721">
    <property type="entry name" value="Ferlin"/>
</dbReference>
<evidence type="ECO:0000256" key="5">
    <source>
        <dbReference type="ARBA" id="ARBA00023136"/>
    </source>
</evidence>
<evidence type="ECO:0000256" key="2">
    <source>
        <dbReference type="ARBA" id="ARBA00022692"/>
    </source>
</evidence>